<sequence>MEYPLIVILGLGLGAIGILYGMDLYERHLNYKWARKCVERNVNPR</sequence>
<keyword evidence="3" id="KW-1185">Reference proteome</keyword>
<organism evidence="2 3">
    <name type="scientific">Klebsiella phage KP179</name>
    <dbReference type="NCBI Taxonomy" id="2315700"/>
    <lineage>
        <taxon>Viruses</taxon>
        <taxon>Duplodnaviria</taxon>
        <taxon>Heunggongvirae</taxon>
        <taxon>Uroviricota</taxon>
        <taxon>Caudoviricetes</taxon>
        <taxon>Pantevenvirales</taxon>
        <taxon>Straboviridae</taxon>
        <taxon>Tevenvirinae</taxon>
        <taxon>Jiaodavirus</taxon>
        <taxon>Jiaodavirus kp179</taxon>
    </lineage>
</organism>
<keyword evidence="1" id="KW-0472">Membrane</keyword>
<proteinExistence type="predicted"/>
<feature type="transmembrane region" description="Helical" evidence="1">
    <location>
        <begin position="6"/>
        <end position="25"/>
    </location>
</feature>
<protein>
    <submittedName>
        <fullName evidence="2">Uncharacterized protein</fullName>
    </submittedName>
</protein>
<dbReference type="Proteomes" id="UP000268334">
    <property type="component" value="Segment"/>
</dbReference>
<evidence type="ECO:0000256" key="1">
    <source>
        <dbReference type="SAM" id="Phobius"/>
    </source>
</evidence>
<evidence type="ECO:0000313" key="2">
    <source>
        <dbReference type="EMBL" id="AYD80847.1"/>
    </source>
</evidence>
<dbReference type="KEGG" id="vg:65116319"/>
<accession>A0A386K7C9</accession>
<dbReference type="RefSeq" id="YP_010098645.1">
    <property type="nucleotide sequence ID" value="NC_055768.1"/>
</dbReference>
<keyword evidence="1" id="KW-0812">Transmembrane</keyword>
<dbReference type="GeneID" id="65116319"/>
<name>A0A386K7C9_9CAUD</name>
<evidence type="ECO:0000313" key="3">
    <source>
        <dbReference type="Proteomes" id="UP000268334"/>
    </source>
</evidence>
<keyword evidence="1" id="KW-1133">Transmembrane helix</keyword>
<dbReference type="EMBL" id="MH729874">
    <property type="protein sequence ID" value="AYD80847.1"/>
    <property type="molecule type" value="Genomic_DNA"/>
</dbReference>
<reference evidence="3" key="1">
    <citation type="submission" date="2018-08" db="EMBL/GenBank/DDBJ databases">
        <authorList>
            <person name="Kozlova Y.N."/>
            <person name="Morozova V.V."/>
            <person name="Tikunov A.Y."/>
            <person name="Klopotova M.R."/>
            <person name="Fofanov M.V."/>
            <person name="Tikunova N.V."/>
        </authorList>
    </citation>
    <scope>NUCLEOTIDE SEQUENCE [LARGE SCALE GENOMIC DNA]</scope>
</reference>